<gene>
    <name evidence="16" type="ORF">E2562_022222</name>
</gene>
<keyword evidence="5 10" id="KW-0106">Calcium</keyword>
<organism evidence="16 17">
    <name type="scientific">Oryza meyeriana var. granulata</name>
    <dbReference type="NCBI Taxonomy" id="110450"/>
    <lineage>
        <taxon>Eukaryota</taxon>
        <taxon>Viridiplantae</taxon>
        <taxon>Streptophyta</taxon>
        <taxon>Embryophyta</taxon>
        <taxon>Tracheophyta</taxon>
        <taxon>Spermatophyta</taxon>
        <taxon>Magnoliopsida</taxon>
        <taxon>Liliopsida</taxon>
        <taxon>Poales</taxon>
        <taxon>Poaceae</taxon>
        <taxon>BOP clade</taxon>
        <taxon>Oryzoideae</taxon>
        <taxon>Oryzeae</taxon>
        <taxon>Oryzinae</taxon>
        <taxon>Oryza</taxon>
        <taxon>Oryza meyeriana</taxon>
    </lineage>
</organism>
<dbReference type="InterPro" id="IPR000823">
    <property type="entry name" value="Peroxidase_pln"/>
</dbReference>
<dbReference type="OrthoDB" id="2113341at2759"/>
<keyword evidence="7 13" id="KW-0408">Iron</keyword>
<evidence type="ECO:0000256" key="1">
    <source>
        <dbReference type="ARBA" id="ARBA00000189"/>
    </source>
</evidence>
<feature type="compositionally biased region" description="Low complexity" evidence="14">
    <location>
        <begin position="242"/>
        <end position="253"/>
    </location>
</feature>
<keyword evidence="3 13" id="KW-0349">Heme</keyword>
<evidence type="ECO:0000256" key="9">
    <source>
        <dbReference type="PIRSR" id="PIRSR600823-1"/>
    </source>
</evidence>
<feature type="region of interest" description="Disordered" evidence="14">
    <location>
        <begin position="186"/>
        <end position="253"/>
    </location>
</feature>
<evidence type="ECO:0000256" key="2">
    <source>
        <dbReference type="ARBA" id="ARBA00022559"/>
    </source>
</evidence>
<dbReference type="Pfam" id="PF00141">
    <property type="entry name" value="peroxidase"/>
    <property type="match status" value="1"/>
</dbReference>
<feature type="binding site" evidence="10">
    <location>
        <position position="76"/>
    </location>
    <ligand>
        <name>Ca(2+)</name>
        <dbReference type="ChEBI" id="CHEBI:29108"/>
        <label>1</label>
    </ligand>
</feature>
<comment type="cofactor">
    <cofactor evidence="13">
        <name>heme b</name>
        <dbReference type="ChEBI" id="CHEBI:60344"/>
    </cofactor>
    <text evidence="13">Binds 1 heme b (iron(II)-protoporphyrin IX) group per subunit.</text>
</comment>
<dbReference type="InterPro" id="IPR019794">
    <property type="entry name" value="Peroxidases_AS"/>
</dbReference>
<keyword evidence="12" id="KW-1015">Disulfide bond</keyword>
<feature type="active site" description="Proton acceptor" evidence="9">
    <location>
        <position position="75"/>
    </location>
</feature>
<evidence type="ECO:0000313" key="17">
    <source>
        <dbReference type="Proteomes" id="UP000479710"/>
    </source>
</evidence>
<keyword evidence="2 13" id="KW-0575">Peroxidase</keyword>
<name>A0A6G1DMK7_9ORYZ</name>
<comment type="caution">
    <text evidence="16">The sequence shown here is derived from an EMBL/GenBank/DDBJ whole genome shotgun (WGS) entry which is preliminary data.</text>
</comment>
<feature type="binding site" evidence="10">
    <location>
        <position position="79"/>
    </location>
    <ligand>
        <name>Ca(2+)</name>
        <dbReference type="ChEBI" id="CHEBI:29108"/>
        <label>1</label>
    </ligand>
</feature>
<dbReference type="GO" id="GO:0005576">
    <property type="term" value="C:extracellular region"/>
    <property type="evidence" value="ECO:0007669"/>
    <property type="project" value="UniProtKB-SubCell"/>
</dbReference>
<dbReference type="Gene3D" id="1.10.520.10">
    <property type="match status" value="1"/>
</dbReference>
<keyword evidence="13" id="KW-0732">Signal</keyword>
<dbReference type="GO" id="GO:0020037">
    <property type="term" value="F:heme binding"/>
    <property type="evidence" value="ECO:0007669"/>
    <property type="project" value="UniProtKB-UniRule"/>
</dbReference>
<feature type="binding site" evidence="10">
    <location>
        <position position="94"/>
    </location>
    <ligand>
        <name>Ca(2+)</name>
        <dbReference type="ChEBI" id="CHEBI:29108"/>
        <label>1</label>
    </ligand>
</feature>
<dbReference type="EMBL" id="SPHZ02000006">
    <property type="protein sequence ID" value="KAF0913442.1"/>
    <property type="molecule type" value="Genomic_DNA"/>
</dbReference>
<keyword evidence="4 10" id="KW-0479">Metal-binding</keyword>
<feature type="site" description="Transition state stabilizer" evidence="11">
    <location>
        <position position="71"/>
    </location>
</feature>
<evidence type="ECO:0000256" key="11">
    <source>
        <dbReference type="PIRSR" id="PIRSR600823-4"/>
    </source>
</evidence>
<comment type="subcellular location">
    <subcellularLocation>
        <location evidence="13">Secreted</location>
    </subcellularLocation>
</comment>
<feature type="binding site" evidence="10">
    <location>
        <position position="81"/>
    </location>
    <ligand>
        <name>Ca(2+)</name>
        <dbReference type="ChEBI" id="CHEBI:29108"/>
        <label>1</label>
    </ligand>
</feature>
<sequence>MEYSTRGDHTTGGLKLLCKLAVLLCLGAAAANGQLTDDYYDYCCPQVYRIVRSRVAAAMKAEMRMGASLLRLHFHDCFVNGCDASILLDGSNSEKFAGPNNNSVRGYELIDTIKADLESACPGVVSCADIVALAAKYGVLLGRTRSGDPAACCSAIGWPTSRRPTPSTRRWTRRWRPACSRCAAAATTSWRRWTPTPPTRSTTTTSRTCSPTRASSPPTRASSPTPTTPPSQPPRRWCRPIAPTASASPATSATPWSRWATLALSPARPARFARTAGSSTEAAKARFCISRHGSISSYIYCLLGLKCESIFALWSATCFVLFKLSRILQCTSSISIRMQRATLLSS</sequence>
<comment type="similarity">
    <text evidence="13">Belongs to the peroxidase family. Classical plant (class III) peroxidase subfamily.</text>
</comment>
<keyword evidence="17" id="KW-1185">Reference proteome</keyword>
<dbReference type="PANTHER" id="PTHR31388:SF6">
    <property type="entry name" value="PEROXIDASE"/>
    <property type="match status" value="1"/>
</dbReference>
<evidence type="ECO:0000256" key="4">
    <source>
        <dbReference type="ARBA" id="ARBA00022723"/>
    </source>
</evidence>
<evidence type="ECO:0000256" key="14">
    <source>
        <dbReference type="SAM" id="MobiDB-lite"/>
    </source>
</evidence>
<evidence type="ECO:0000256" key="5">
    <source>
        <dbReference type="ARBA" id="ARBA00022837"/>
    </source>
</evidence>
<feature type="disulfide bond" evidence="12">
    <location>
        <begin position="44"/>
        <end position="121"/>
    </location>
</feature>
<dbReference type="PRINTS" id="PR00458">
    <property type="entry name" value="PEROXIDASE"/>
</dbReference>
<keyword evidence="6 13" id="KW-0560">Oxidoreductase</keyword>
<dbReference type="SUPFAM" id="SSF48113">
    <property type="entry name" value="Heme-dependent peroxidases"/>
    <property type="match status" value="1"/>
</dbReference>
<comment type="catalytic activity">
    <reaction evidence="1 13">
        <text>2 a phenolic donor + H2O2 = 2 a phenolic radical donor + 2 H2O</text>
        <dbReference type="Rhea" id="RHEA:56136"/>
        <dbReference type="ChEBI" id="CHEBI:15377"/>
        <dbReference type="ChEBI" id="CHEBI:16240"/>
        <dbReference type="ChEBI" id="CHEBI:139520"/>
        <dbReference type="ChEBI" id="CHEBI:139521"/>
        <dbReference type="EC" id="1.11.1.7"/>
    </reaction>
</comment>
<feature type="binding site" evidence="10">
    <location>
        <position position="85"/>
    </location>
    <ligand>
        <name>Ca(2+)</name>
        <dbReference type="ChEBI" id="CHEBI:29108"/>
        <label>1</label>
    </ligand>
</feature>
<comment type="function">
    <text evidence="13">Removal of H(2)O(2), oxidation of toxic reductants, biosynthesis and degradation of lignin, suberization, auxin catabolism, response to environmental stresses such as wounding, pathogen attack and oxidative stress.</text>
</comment>
<reference evidence="16 17" key="1">
    <citation type="submission" date="2019-11" db="EMBL/GenBank/DDBJ databases">
        <title>Whole genome sequence of Oryza granulata.</title>
        <authorList>
            <person name="Li W."/>
        </authorList>
    </citation>
    <scope>NUCLEOTIDE SEQUENCE [LARGE SCALE GENOMIC DNA]</scope>
    <source>
        <strain evidence="17">cv. Menghai</strain>
        <tissue evidence="16">Leaf</tissue>
    </source>
</reference>
<evidence type="ECO:0000256" key="12">
    <source>
        <dbReference type="PIRSR" id="PIRSR600823-5"/>
    </source>
</evidence>
<dbReference type="GO" id="GO:0046872">
    <property type="term" value="F:metal ion binding"/>
    <property type="evidence" value="ECO:0007669"/>
    <property type="project" value="UniProtKB-UniRule"/>
</dbReference>
<dbReference type="EC" id="1.11.1.7" evidence="13"/>
<evidence type="ECO:0000256" key="8">
    <source>
        <dbReference type="ARBA" id="ARBA00023324"/>
    </source>
</evidence>
<evidence type="ECO:0000259" key="15">
    <source>
        <dbReference type="PROSITE" id="PS50873"/>
    </source>
</evidence>
<proteinExistence type="inferred from homology"/>
<dbReference type="GO" id="GO:0140825">
    <property type="term" value="F:lactoperoxidase activity"/>
    <property type="evidence" value="ECO:0007669"/>
    <property type="project" value="UniProtKB-EC"/>
</dbReference>
<keyword evidence="13" id="KW-0964">Secreted</keyword>
<protein>
    <recommendedName>
        <fullName evidence="13">Peroxidase</fullName>
        <ecNumber evidence="13">1.11.1.7</ecNumber>
    </recommendedName>
</protein>
<dbReference type="Proteomes" id="UP000479710">
    <property type="component" value="Unassembled WGS sequence"/>
</dbReference>
<dbReference type="AlphaFoldDB" id="A0A6G1DMK7"/>
<dbReference type="InterPro" id="IPR010255">
    <property type="entry name" value="Haem_peroxidase_sf"/>
</dbReference>
<comment type="cofactor">
    <cofactor evidence="10 13">
        <name>Ca(2+)</name>
        <dbReference type="ChEBI" id="CHEBI:29108"/>
    </cofactor>
    <text evidence="10 13">Binds 2 calcium ions per subunit.</text>
</comment>
<accession>A0A6G1DMK7</accession>
<keyword evidence="8 13" id="KW-0376">Hydrogen peroxide</keyword>
<evidence type="ECO:0000256" key="6">
    <source>
        <dbReference type="ARBA" id="ARBA00023002"/>
    </source>
</evidence>
<dbReference type="PROSITE" id="PS50873">
    <property type="entry name" value="PEROXIDASE_4"/>
    <property type="match status" value="1"/>
</dbReference>
<feature type="binding site" evidence="10">
    <location>
        <position position="83"/>
    </location>
    <ligand>
        <name>Ca(2+)</name>
        <dbReference type="ChEBI" id="CHEBI:29108"/>
        <label>1</label>
    </ligand>
</feature>
<dbReference type="PANTHER" id="PTHR31388">
    <property type="entry name" value="PEROXIDASE 72-RELATED"/>
    <property type="match status" value="1"/>
</dbReference>
<evidence type="ECO:0000256" key="10">
    <source>
        <dbReference type="PIRSR" id="PIRSR600823-3"/>
    </source>
</evidence>
<evidence type="ECO:0000256" key="13">
    <source>
        <dbReference type="RuleBase" id="RU362060"/>
    </source>
</evidence>
<dbReference type="PROSITE" id="PS00436">
    <property type="entry name" value="PEROXIDASE_2"/>
    <property type="match status" value="1"/>
</dbReference>
<dbReference type="GO" id="GO:0042744">
    <property type="term" value="P:hydrogen peroxide catabolic process"/>
    <property type="evidence" value="ECO:0007669"/>
    <property type="project" value="UniProtKB-KW"/>
</dbReference>
<feature type="chain" id="PRO_5026374416" description="Peroxidase" evidence="13">
    <location>
        <begin position="34"/>
        <end position="346"/>
    </location>
</feature>
<evidence type="ECO:0000256" key="3">
    <source>
        <dbReference type="ARBA" id="ARBA00022617"/>
    </source>
</evidence>
<feature type="domain" description="Plant heme peroxidase family profile" evidence="15">
    <location>
        <begin position="34"/>
        <end position="163"/>
    </location>
</feature>
<feature type="compositionally biased region" description="Low complexity" evidence="14">
    <location>
        <begin position="186"/>
        <end position="225"/>
    </location>
</feature>
<dbReference type="InterPro" id="IPR002016">
    <property type="entry name" value="Haem_peroxidase"/>
</dbReference>
<feature type="signal peptide" evidence="13">
    <location>
        <begin position="1"/>
        <end position="33"/>
    </location>
</feature>
<feature type="disulfide bond" evidence="12">
    <location>
        <begin position="77"/>
        <end position="82"/>
    </location>
</feature>
<dbReference type="PRINTS" id="PR00461">
    <property type="entry name" value="PLPEROXIDASE"/>
</dbReference>
<dbReference type="GO" id="GO:0006979">
    <property type="term" value="P:response to oxidative stress"/>
    <property type="evidence" value="ECO:0007669"/>
    <property type="project" value="UniProtKB-UniRule"/>
</dbReference>
<evidence type="ECO:0000256" key="7">
    <source>
        <dbReference type="ARBA" id="ARBA00023004"/>
    </source>
</evidence>
<evidence type="ECO:0000313" key="16">
    <source>
        <dbReference type="EMBL" id="KAF0913442.1"/>
    </source>
</evidence>